<dbReference type="AlphaFoldDB" id="A0A4Y2PHZ3"/>
<sequence>MGEKAVGRVVIKGTLRGEMKGLPLTSPTTRREKKRGKGEDESIPQINKFSRVDKKLNICTKCNMIEATLQHLLDCVALVYDDLLKRPDFRVGGDEGERPHGSDLIQIRRIRKKKKRRLLASKP</sequence>
<evidence type="ECO:0000313" key="2">
    <source>
        <dbReference type="EMBL" id="GBN51585.1"/>
    </source>
</evidence>
<comment type="caution">
    <text evidence="2">The sequence shown here is derived from an EMBL/GenBank/DDBJ whole genome shotgun (WGS) entry which is preliminary data.</text>
</comment>
<keyword evidence="3" id="KW-1185">Reference proteome</keyword>
<dbReference type="Proteomes" id="UP000499080">
    <property type="component" value="Unassembled WGS sequence"/>
</dbReference>
<dbReference type="EMBL" id="BGPR01011485">
    <property type="protein sequence ID" value="GBN51585.1"/>
    <property type="molecule type" value="Genomic_DNA"/>
</dbReference>
<feature type="region of interest" description="Disordered" evidence="1">
    <location>
        <begin position="17"/>
        <end position="44"/>
    </location>
</feature>
<organism evidence="2 3">
    <name type="scientific">Araneus ventricosus</name>
    <name type="common">Orbweaver spider</name>
    <name type="synonym">Epeira ventricosa</name>
    <dbReference type="NCBI Taxonomy" id="182803"/>
    <lineage>
        <taxon>Eukaryota</taxon>
        <taxon>Metazoa</taxon>
        <taxon>Ecdysozoa</taxon>
        <taxon>Arthropoda</taxon>
        <taxon>Chelicerata</taxon>
        <taxon>Arachnida</taxon>
        <taxon>Araneae</taxon>
        <taxon>Araneomorphae</taxon>
        <taxon>Entelegynae</taxon>
        <taxon>Araneoidea</taxon>
        <taxon>Araneidae</taxon>
        <taxon>Araneus</taxon>
    </lineage>
</organism>
<reference evidence="2 3" key="1">
    <citation type="journal article" date="2019" name="Sci. Rep.">
        <title>Orb-weaving spider Araneus ventricosus genome elucidates the spidroin gene catalogue.</title>
        <authorList>
            <person name="Kono N."/>
            <person name="Nakamura H."/>
            <person name="Ohtoshi R."/>
            <person name="Moran D.A.P."/>
            <person name="Shinohara A."/>
            <person name="Yoshida Y."/>
            <person name="Fujiwara M."/>
            <person name="Mori M."/>
            <person name="Tomita M."/>
            <person name="Arakawa K."/>
        </authorList>
    </citation>
    <scope>NUCLEOTIDE SEQUENCE [LARGE SCALE GENOMIC DNA]</scope>
</reference>
<proteinExistence type="predicted"/>
<accession>A0A4Y2PHZ3</accession>
<evidence type="ECO:0000313" key="3">
    <source>
        <dbReference type="Proteomes" id="UP000499080"/>
    </source>
</evidence>
<name>A0A4Y2PHZ3_ARAVE</name>
<gene>
    <name evidence="2" type="ORF">AVEN_148602_1</name>
</gene>
<evidence type="ECO:0000256" key="1">
    <source>
        <dbReference type="SAM" id="MobiDB-lite"/>
    </source>
</evidence>
<protein>
    <submittedName>
        <fullName evidence="2">Uncharacterized protein</fullName>
    </submittedName>
</protein>